<evidence type="ECO:0000313" key="4">
    <source>
        <dbReference type="EMBL" id="QHT63241.1"/>
    </source>
</evidence>
<dbReference type="EMBL" id="CP048209">
    <property type="protein sequence ID" value="QHT63241.1"/>
    <property type="molecule type" value="Genomic_DNA"/>
</dbReference>
<dbReference type="GO" id="GO:0005975">
    <property type="term" value="P:carbohydrate metabolic process"/>
    <property type="evidence" value="ECO:0007669"/>
    <property type="project" value="InterPro"/>
</dbReference>
<dbReference type="KEGG" id="plyc:GXP70_26955"/>
<dbReference type="Gene3D" id="1.50.10.20">
    <property type="match status" value="1"/>
</dbReference>
<proteinExistence type="predicted"/>
<keyword evidence="4" id="KW-0378">Hydrolase</keyword>
<dbReference type="InterPro" id="IPR049174">
    <property type="entry name" value="Beta-AFase-like"/>
</dbReference>
<dbReference type="PANTHER" id="PTHR43465">
    <property type="entry name" value="DUF1680 DOMAIN PROTEIN (AFU_ORTHOLOGUE AFUA_1G08910)"/>
    <property type="match status" value="1"/>
</dbReference>
<evidence type="ECO:0000259" key="1">
    <source>
        <dbReference type="Pfam" id="PF07944"/>
    </source>
</evidence>
<dbReference type="InterPro" id="IPR049049">
    <property type="entry name" value="Beta-AFase-like_GH127_C"/>
</dbReference>
<organism evidence="4 5">
    <name type="scientific">Paenibacillus lycopersici</name>
    <dbReference type="NCBI Taxonomy" id="2704462"/>
    <lineage>
        <taxon>Bacteria</taxon>
        <taxon>Bacillati</taxon>
        <taxon>Bacillota</taxon>
        <taxon>Bacilli</taxon>
        <taxon>Bacillales</taxon>
        <taxon>Paenibacillaceae</taxon>
        <taxon>Paenibacillus</taxon>
    </lineage>
</organism>
<dbReference type="Pfam" id="PF07944">
    <property type="entry name" value="Beta-AFase-like_GH127_cat"/>
    <property type="match status" value="1"/>
</dbReference>
<sequence length="614" mass="69176">MSKIDHSVKGWQGVPFSSVNIQGAFWRRRLEVLKSVTIGVCLDQCESTHRIANFAVAGGLTEGKFEGIYYNDSDVYKVLEGAAYALMTEPDPSLEAEIDRIVELIEAAQESDGYLCAYFTLEAPDRKWTDMEKHEMYNGGHLIEAAVAYYQATGKRRLLDVACRLADHYDAVFGPGKRHWAEGHEEIELALVKLYRITGEERYWKLGLWLLEERGHGHGVGMIWDKPEWGPAYCQDDVPVRDIREVKGHAVRAMYLYTAMADVVLASGDTAYVEALDRVWAHTTERNMYLTGGIGPSLHNEGFTSDYDLPNESAYCETCAAIAMAFWNHRMNLLHGDGKYADIVEREMFNGALAGISLSGDKFFYVNPLASKGEHHRVEWFHTSCCPTNLVRFLPAIGQYAYAVTENGIAVNQYMDGETTIAAADGRKVRLIQSTAYPWEGRIALAVLPEQAGEFEIRLRVPGWCRGYRVSLQEEGRLGDNEARLEKGYIVLNRKWSPGDTVLLDLDMPVETVRSRPEAEANRGRIAIQRGPVVYCVEQTGNEGLDYDAFALSPHAPFAVEHREELLGGVTVLRGHTAEGMPLVLTPYYAWDNREAGFMQVWVREAEDRQLYRF</sequence>
<dbReference type="AlphaFoldDB" id="A0A6C0G5A1"/>
<feature type="domain" description="Non-reducing end beta-L-arabinofuranosidase-like GH127 catalytic" evidence="1">
    <location>
        <begin position="18"/>
        <end position="398"/>
    </location>
</feature>
<evidence type="ECO:0000259" key="2">
    <source>
        <dbReference type="Pfam" id="PF20736"/>
    </source>
</evidence>
<gene>
    <name evidence="4" type="ORF">GXP70_26955</name>
</gene>
<feature type="domain" description="Non-reducing end beta-L-arabinofuranosidase-like GH127 middle" evidence="2">
    <location>
        <begin position="409"/>
        <end position="508"/>
    </location>
</feature>
<dbReference type="Proteomes" id="UP000476064">
    <property type="component" value="Chromosome"/>
</dbReference>
<reference evidence="4 5" key="1">
    <citation type="submission" date="2020-01" db="EMBL/GenBank/DDBJ databases">
        <title>Paenibacillus sp. nov., isolated from tomato rhizosphere.</title>
        <authorList>
            <person name="Weon H.-Y."/>
            <person name="Lee S.A."/>
        </authorList>
    </citation>
    <scope>NUCLEOTIDE SEQUENCE [LARGE SCALE GENOMIC DNA]</scope>
    <source>
        <strain evidence="4 5">12200R-189</strain>
    </source>
</reference>
<dbReference type="InterPro" id="IPR012878">
    <property type="entry name" value="Beta-AFase-like_GH127_cat"/>
</dbReference>
<dbReference type="SUPFAM" id="SSF48208">
    <property type="entry name" value="Six-hairpin glycosidases"/>
    <property type="match status" value="1"/>
</dbReference>
<evidence type="ECO:0000259" key="3">
    <source>
        <dbReference type="Pfam" id="PF20737"/>
    </source>
</evidence>
<keyword evidence="5" id="KW-1185">Reference proteome</keyword>
<name>A0A6C0G5A1_9BACL</name>
<dbReference type="GO" id="GO:0016787">
    <property type="term" value="F:hydrolase activity"/>
    <property type="evidence" value="ECO:0007669"/>
    <property type="project" value="UniProtKB-KW"/>
</dbReference>
<accession>A0A6C0G5A1</accession>
<feature type="domain" description="Non-reducing end beta-L-arabinofuranosidase-like GH127 C-terminal" evidence="3">
    <location>
        <begin position="510"/>
        <end position="604"/>
    </location>
</feature>
<dbReference type="RefSeq" id="WP_162359671.1">
    <property type="nucleotide sequence ID" value="NZ_CP048209.1"/>
</dbReference>
<evidence type="ECO:0000313" key="5">
    <source>
        <dbReference type="Proteomes" id="UP000476064"/>
    </source>
</evidence>
<dbReference type="Pfam" id="PF20737">
    <property type="entry name" value="Glyco_hydro127C"/>
    <property type="match status" value="1"/>
</dbReference>
<dbReference type="Pfam" id="PF20736">
    <property type="entry name" value="Glyco_hydro127M"/>
    <property type="match status" value="1"/>
</dbReference>
<protein>
    <submittedName>
        <fullName evidence="4">Glycoside hydrolase family 127 protein</fullName>
    </submittedName>
</protein>
<dbReference type="PANTHER" id="PTHR43465:SF2">
    <property type="entry name" value="DUF1680 DOMAIN PROTEIN (AFU_ORTHOLOGUE AFUA_1G08910)"/>
    <property type="match status" value="1"/>
</dbReference>
<dbReference type="InterPro" id="IPR049046">
    <property type="entry name" value="Beta-AFase-like_GH127_middle"/>
</dbReference>
<dbReference type="InterPro" id="IPR008928">
    <property type="entry name" value="6-hairpin_glycosidase_sf"/>
</dbReference>